<dbReference type="InterPro" id="IPR009781">
    <property type="entry name" value="DUF1345"/>
</dbReference>
<dbReference type="EMBL" id="VZDO01000007">
    <property type="protein sequence ID" value="KAB0680033.1"/>
    <property type="molecule type" value="Genomic_DNA"/>
</dbReference>
<name>A0A7V7PPP3_9HYPH</name>
<evidence type="ECO:0000313" key="2">
    <source>
        <dbReference type="EMBL" id="KAB0680033.1"/>
    </source>
</evidence>
<keyword evidence="1" id="KW-0812">Transmembrane</keyword>
<feature type="transmembrane region" description="Helical" evidence="1">
    <location>
        <begin position="202"/>
        <end position="225"/>
    </location>
</feature>
<feature type="transmembrane region" description="Helical" evidence="1">
    <location>
        <begin position="122"/>
        <end position="139"/>
    </location>
</feature>
<keyword evidence="3" id="KW-1185">Reference proteome</keyword>
<sequence>MSPGWWQPEDAGMRRPLWRMIWARKRLALSALLGAVIFAFAGRLATSTRALIGWNAGAGLYLVWSWFDMLRADVGDVRRRAAEQDEAEWVVLGICALATIVSLGAIGLELHAAGGPGQEVDAWRLALAATTIVVSWLFIHTTITLHYARLFYGTGGKAVGGLDFPKTPAPDYADFLYFSFTIGAAAQTSDVAVTSRTMRRVVLVQTILAFLFNTTVLALAINIGASLS</sequence>
<keyword evidence="1" id="KW-0472">Membrane</keyword>
<keyword evidence="1" id="KW-1133">Transmembrane helix</keyword>
<evidence type="ECO:0000313" key="3">
    <source>
        <dbReference type="Proteomes" id="UP000432089"/>
    </source>
</evidence>
<comment type="caution">
    <text evidence="2">The sequence shown here is derived from an EMBL/GenBank/DDBJ whole genome shotgun (WGS) entry which is preliminary data.</text>
</comment>
<organism evidence="2 3">
    <name type="scientific">Plantimonas leprariae</name>
    <dbReference type="NCBI Taxonomy" id="2615207"/>
    <lineage>
        <taxon>Bacteria</taxon>
        <taxon>Pseudomonadati</taxon>
        <taxon>Pseudomonadota</taxon>
        <taxon>Alphaproteobacteria</taxon>
        <taxon>Hyphomicrobiales</taxon>
        <taxon>Aurantimonadaceae</taxon>
        <taxon>Plantimonas</taxon>
    </lineage>
</organism>
<gene>
    <name evidence="2" type="ORF">F6X38_10725</name>
</gene>
<reference evidence="2 3" key="1">
    <citation type="submission" date="2019-09" db="EMBL/GenBank/DDBJ databases">
        <title>YIM 132180 draft genome.</title>
        <authorList>
            <person name="Zhang K."/>
        </authorList>
    </citation>
    <scope>NUCLEOTIDE SEQUENCE [LARGE SCALE GENOMIC DNA]</scope>
    <source>
        <strain evidence="2 3">YIM 132180</strain>
    </source>
</reference>
<evidence type="ECO:0000256" key="1">
    <source>
        <dbReference type="SAM" id="Phobius"/>
    </source>
</evidence>
<proteinExistence type="predicted"/>
<feature type="transmembrane region" description="Helical" evidence="1">
    <location>
        <begin position="51"/>
        <end position="69"/>
    </location>
</feature>
<dbReference type="Proteomes" id="UP000432089">
    <property type="component" value="Unassembled WGS sequence"/>
</dbReference>
<dbReference type="AlphaFoldDB" id="A0A7V7PPP3"/>
<protein>
    <submittedName>
        <fullName evidence="2">DUF1345 domain-containing protein</fullName>
    </submittedName>
</protein>
<accession>A0A7V7PPP3</accession>
<feature type="transmembrane region" description="Helical" evidence="1">
    <location>
        <begin position="89"/>
        <end position="110"/>
    </location>
</feature>
<dbReference type="Pfam" id="PF07077">
    <property type="entry name" value="DUF1345"/>
    <property type="match status" value="1"/>
</dbReference>